<dbReference type="GeneID" id="109004753"/>
<dbReference type="PROSITE" id="PS51222">
    <property type="entry name" value="DCD"/>
    <property type="match status" value="1"/>
</dbReference>
<feature type="compositionally biased region" description="Polar residues" evidence="3">
    <location>
        <begin position="14"/>
        <end position="23"/>
    </location>
</feature>
<evidence type="ECO:0000256" key="1">
    <source>
        <dbReference type="ARBA" id="ARBA00022441"/>
    </source>
</evidence>
<evidence type="ECO:0000313" key="5">
    <source>
        <dbReference type="RefSeq" id="XP_018838965.2"/>
    </source>
</evidence>
<keyword evidence="2" id="KW-0677">Repeat</keyword>
<gene>
    <name evidence="5" type="primary">LOC109004753</name>
</gene>
<accession>A0A2I4G513</accession>
<evidence type="ECO:0000256" key="3">
    <source>
        <dbReference type="SAM" id="MobiDB-lite"/>
    </source>
</evidence>
<dbReference type="Gramene" id="Jr12_24890_p1">
    <property type="protein sequence ID" value="cds.Jr12_24890_p1"/>
    <property type="gene ID" value="Jr12_24890"/>
</dbReference>
<dbReference type="SMART" id="SM00612">
    <property type="entry name" value="Kelch"/>
    <property type="match status" value="6"/>
</dbReference>
<dbReference type="Gene3D" id="2.130.10.80">
    <property type="entry name" value="Galactose oxidase/kelch, beta-propeller"/>
    <property type="match status" value="1"/>
</dbReference>
<name>A0A2I4G513_JUGRE</name>
<dbReference type="SMART" id="SM00767">
    <property type="entry name" value="DCD"/>
    <property type="match status" value="1"/>
</dbReference>
<dbReference type="PANTHER" id="PTHR46034:SF23">
    <property type="entry name" value="DCD (DEVELOPMENT AND CELL DEATH) DOMAIN PROTEIN"/>
    <property type="match status" value="1"/>
</dbReference>
<protein>
    <submittedName>
        <fullName evidence="5">Uncharacterized protein LOC109004753 isoform X1</fullName>
    </submittedName>
</protein>
<reference evidence="5" key="1">
    <citation type="submission" date="2025-08" db="UniProtKB">
        <authorList>
            <consortium name="RefSeq"/>
        </authorList>
    </citation>
    <scope>IDENTIFICATION</scope>
    <source>
        <tissue evidence="5">Leaves</tissue>
    </source>
</reference>
<dbReference type="PANTHER" id="PTHR46034">
    <property type="match status" value="1"/>
</dbReference>
<dbReference type="InterPro" id="IPR013989">
    <property type="entry name" value="Dev_and_cell_death_domain"/>
</dbReference>
<dbReference type="Gene3D" id="2.120.10.80">
    <property type="entry name" value="Kelch-type beta propeller"/>
    <property type="match status" value="1"/>
</dbReference>
<keyword evidence="1" id="KW-0880">Kelch repeat</keyword>
<dbReference type="Pfam" id="PF10539">
    <property type="entry name" value="Dev_Cell_Death"/>
    <property type="match status" value="1"/>
</dbReference>
<dbReference type="GO" id="GO:0034976">
    <property type="term" value="P:response to endoplasmic reticulum stress"/>
    <property type="evidence" value="ECO:0007669"/>
    <property type="project" value="InterPro"/>
</dbReference>
<dbReference type="SUPFAM" id="SSF117281">
    <property type="entry name" value="Kelch motif"/>
    <property type="match status" value="1"/>
</dbReference>
<dbReference type="InterPro" id="IPR056737">
    <property type="entry name" value="Beta-prop_ATRN-MKLN-like"/>
</dbReference>
<sequence length="823" mass="91505">MNRRRKSKKYNFPDKSQTPWTTNCSAPARNLRKSDLGGVIFGCKNNTIEECYSEQLFGLPRPHFSYVKNVSIGLPLFLFNYSDRKLHGIFEAASQGQLDIRPYGWTQDGSDTPFPAQVKIRILMPCHPLLEDQFRTVISSNYYEPRLFWFELDRDQTKDLISLFSASPLTVSTSIPGNTHKGNSVFKASSVQEIGCTETPASEWDAHPDQVSAEWQCYDAPGLFGIGTLIGENVTVKDEEPGEHQRTYASVARCAELSFPQKKWSALFESSDTSTVGNEALDFMATALELNLPCIAPCLDGRSNLPEAPADDSVRHDEQLIGLKPSSKVVYCPVATGASSSDENLPAADQRWEGEDFETATSDSYLFEPNMRLSSSCDAPCLDIDVTFSKVCTDECAAEIGCKENIHFRPTGEWHECSSFSVMTKEMSSKHKRGEVKGKCGMASDDICFPEAPPIVLESKSSKLESAVAEVLQQEVRELKLSHLKQVQKIISLEQALIESRRGLRSLNDQYKILECGPFPRTGLVTEKEYESSDEPCSDLDVKVLIVGGYDGSLWSSALGCYSPSRDLMESLNPMNFIRSHASAAELNGDLYLFGGVYNNWWYDTVESYNPISNQWVSRPSLNQKKGRLAGISLNQKIFAIGGGNGVQCFSEVEMFDPYVGRWIPVQSMRCKRFDASAVEMNGTIYVTGGRNEKVYLKSAERFDPREHLWTRLGKMSTKRSGHSLSVLNEKLYAVGGHDGNRMVSSVEVFDPRAGSWMTVESLTCSRGCFGAVVIADSLYVIGGLNENEEILDTVECYKEGHGWTLTNLRGVGKRCTFSAVVM</sequence>
<organism evidence="4 5">
    <name type="scientific">Juglans regia</name>
    <name type="common">English walnut</name>
    <dbReference type="NCBI Taxonomy" id="51240"/>
    <lineage>
        <taxon>Eukaryota</taxon>
        <taxon>Viridiplantae</taxon>
        <taxon>Streptophyta</taxon>
        <taxon>Embryophyta</taxon>
        <taxon>Tracheophyta</taxon>
        <taxon>Spermatophyta</taxon>
        <taxon>Magnoliopsida</taxon>
        <taxon>eudicotyledons</taxon>
        <taxon>Gunneridae</taxon>
        <taxon>Pentapetalae</taxon>
        <taxon>rosids</taxon>
        <taxon>fabids</taxon>
        <taxon>Fagales</taxon>
        <taxon>Juglandaceae</taxon>
        <taxon>Juglans</taxon>
    </lineage>
</organism>
<dbReference type="RefSeq" id="XP_018838965.2">
    <property type="nucleotide sequence ID" value="XM_018983420.2"/>
</dbReference>
<evidence type="ECO:0000256" key="2">
    <source>
        <dbReference type="ARBA" id="ARBA00022737"/>
    </source>
</evidence>
<dbReference type="AlphaFoldDB" id="A0A2I4G513"/>
<dbReference type="OrthoDB" id="45365at2759"/>
<dbReference type="Pfam" id="PF24981">
    <property type="entry name" value="Beta-prop_ATRN-LZTR1"/>
    <property type="match status" value="1"/>
</dbReference>
<dbReference type="InterPro" id="IPR044832">
    <property type="entry name" value="NRP-like"/>
</dbReference>
<dbReference type="InterPro" id="IPR006652">
    <property type="entry name" value="Kelch_1"/>
</dbReference>
<dbReference type="InterPro" id="IPR037293">
    <property type="entry name" value="Gal_Oxidase_central_sf"/>
</dbReference>
<dbReference type="InterPro" id="IPR015915">
    <property type="entry name" value="Kelch-typ_b-propeller"/>
</dbReference>
<proteinExistence type="predicted"/>
<evidence type="ECO:0000313" key="4">
    <source>
        <dbReference type="Proteomes" id="UP000235220"/>
    </source>
</evidence>
<dbReference type="KEGG" id="jre:109004753"/>
<keyword evidence="4" id="KW-1185">Reference proteome</keyword>
<dbReference type="Proteomes" id="UP000235220">
    <property type="component" value="Chromosome 12"/>
</dbReference>
<feature type="region of interest" description="Disordered" evidence="3">
    <location>
        <begin position="1"/>
        <end position="23"/>
    </location>
</feature>